<dbReference type="EMBL" id="JH711587">
    <property type="protein sequence ID" value="EIW75812.1"/>
    <property type="molecule type" value="Genomic_DNA"/>
</dbReference>
<feature type="transmembrane region" description="Helical" evidence="7">
    <location>
        <begin position="153"/>
        <end position="174"/>
    </location>
</feature>
<evidence type="ECO:0000259" key="8">
    <source>
        <dbReference type="Pfam" id="PF00324"/>
    </source>
</evidence>
<evidence type="ECO:0000313" key="10">
    <source>
        <dbReference type="Proteomes" id="UP000053558"/>
    </source>
</evidence>
<dbReference type="InterPro" id="IPR004840">
    <property type="entry name" value="Amino_acid_permease_CS"/>
</dbReference>
<dbReference type="Proteomes" id="UP000053558">
    <property type="component" value="Unassembled WGS sequence"/>
</dbReference>
<feature type="transmembrane region" description="Helical" evidence="7">
    <location>
        <begin position="444"/>
        <end position="466"/>
    </location>
</feature>
<dbReference type="InterPro" id="IPR050524">
    <property type="entry name" value="APC_YAT"/>
</dbReference>
<feature type="transmembrane region" description="Helical" evidence="7">
    <location>
        <begin position="186"/>
        <end position="204"/>
    </location>
</feature>
<keyword evidence="2" id="KW-0813">Transport</keyword>
<feature type="transmembrane region" description="Helical" evidence="7">
    <location>
        <begin position="373"/>
        <end position="393"/>
    </location>
</feature>
<dbReference type="PROSITE" id="PS00218">
    <property type="entry name" value="AMINO_ACID_PERMEASE_1"/>
    <property type="match status" value="1"/>
</dbReference>
<dbReference type="OMA" id="GVWITIC"/>
<dbReference type="GO" id="GO:0016020">
    <property type="term" value="C:membrane"/>
    <property type="evidence" value="ECO:0007669"/>
    <property type="project" value="UniProtKB-SubCell"/>
</dbReference>
<organism evidence="9 10">
    <name type="scientific">Coniophora puteana (strain RWD-64-598)</name>
    <name type="common">Brown rot fungus</name>
    <dbReference type="NCBI Taxonomy" id="741705"/>
    <lineage>
        <taxon>Eukaryota</taxon>
        <taxon>Fungi</taxon>
        <taxon>Dikarya</taxon>
        <taxon>Basidiomycota</taxon>
        <taxon>Agaricomycotina</taxon>
        <taxon>Agaricomycetes</taxon>
        <taxon>Agaricomycetidae</taxon>
        <taxon>Boletales</taxon>
        <taxon>Coniophorineae</taxon>
        <taxon>Coniophoraceae</taxon>
        <taxon>Coniophora</taxon>
    </lineage>
</organism>
<feature type="transmembrane region" description="Helical" evidence="7">
    <location>
        <begin position="114"/>
        <end position="133"/>
    </location>
</feature>
<dbReference type="InterPro" id="IPR004841">
    <property type="entry name" value="AA-permease/SLC12A_dom"/>
</dbReference>
<dbReference type="Pfam" id="PF00324">
    <property type="entry name" value="AA_permease"/>
    <property type="match status" value="1"/>
</dbReference>
<comment type="caution">
    <text evidence="9">The sequence shown here is derived from an EMBL/GenBank/DDBJ whole genome shotgun (WGS) entry which is preliminary data.</text>
</comment>
<feature type="transmembrane region" description="Helical" evidence="7">
    <location>
        <begin position="275"/>
        <end position="294"/>
    </location>
</feature>
<evidence type="ECO:0000256" key="1">
    <source>
        <dbReference type="ARBA" id="ARBA00004141"/>
    </source>
</evidence>
<dbReference type="PIRSF" id="PIRSF006060">
    <property type="entry name" value="AA_transporter"/>
    <property type="match status" value="1"/>
</dbReference>
<name>A0A5M3M958_CONPW</name>
<keyword evidence="5 7" id="KW-1133">Transmembrane helix</keyword>
<protein>
    <submittedName>
        <fullName evidence="9">Amino acid permease</fullName>
    </submittedName>
</protein>
<evidence type="ECO:0000256" key="5">
    <source>
        <dbReference type="ARBA" id="ARBA00022989"/>
    </source>
</evidence>
<keyword evidence="3 7" id="KW-0812">Transmembrane</keyword>
<dbReference type="PANTHER" id="PTHR43341">
    <property type="entry name" value="AMINO ACID PERMEASE"/>
    <property type="match status" value="1"/>
</dbReference>
<dbReference type="AlphaFoldDB" id="A0A5M3M958"/>
<proteinExistence type="predicted"/>
<feature type="transmembrane region" description="Helical" evidence="7">
    <location>
        <begin position="80"/>
        <end position="102"/>
    </location>
</feature>
<dbReference type="FunFam" id="1.20.1740.10:FF:000006">
    <property type="entry name" value="General amino acid permease"/>
    <property type="match status" value="1"/>
</dbReference>
<dbReference type="GeneID" id="19201401"/>
<feature type="transmembrane region" description="Helical" evidence="7">
    <location>
        <begin position="47"/>
        <end position="68"/>
    </location>
</feature>
<evidence type="ECO:0000256" key="3">
    <source>
        <dbReference type="ARBA" id="ARBA00022692"/>
    </source>
</evidence>
<evidence type="ECO:0000256" key="6">
    <source>
        <dbReference type="ARBA" id="ARBA00023136"/>
    </source>
</evidence>
<accession>A0A5M3M958</accession>
<keyword evidence="4" id="KW-0029">Amino-acid transport</keyword>
<dbReference type="OrthoDB" id="10062876at2759"/>
<feature type="transmembrane region" description="Helical" evidence="7">
    <location>
        <begin position="472"/>
        <end position="494"/>
    </location>
</feature>
<sequence length="547" mass="59099">MSIEDENHLSFKNEKGNVDVQNVEDGGYTEPTNQDLALNRQLKNRHVAMISIGSVIGTGLFLGSATALTSGGPVGTLLGYAFMGTIVWCVMVSIGEMIAFLPIAGGQIKLAGRFVDPAFGFAVGWSFWYGWTVPELSAAATLIDFWQPGVSNGVWITICLVVAVGINMSGVGVYGECEFIFSSIKVITITALIILGIILDLGGGPTHDRIGFRYWKNPGPFVQFNNIPGGTGRLVGWSRVVIQAAFSYAGTETVAIAAAEAKNPRRNLPKAIRRVFFRIVVFYIGGVFVVGLLVPSNDPRLNLAGDNATASPFVIAMDNAGIKGLTSVINAALLTAAWSAASSDLYLASRGLYGLATAGNAPKIFTRTIRGGFPYVCVSFCAAFSLLSFMSLASSSGQVFLWLSSLTATCGLWGWCAIGITYLRFRKGFLAQGMDRSKLPYTSALQPYAAWWVVIGCVLCMIFSGYEVFLTGGWNTATFVTNYLPIILFPLLWVGCKFYKGTKFFIPPMDMDFVSDVKEIDAITTEDPPPRNWVERVWMAIALNIAS</sequence>
<evidence type="ECO:0000313" key="9">
    <source>
        <dbReference type="EMBL" id="EIW75812.1"/>
    </source>
</evidence>
<dbReference type="RefSeq" id="XP_007773828.1">
    <property type="nucleotide sequence ID" value="XM_007775638.1"/>
</dbReference>
<gene>
    <name evidence="9" type="ORF">CONPUDRAFT_139822</name>
</gene>
<evidence type="ECO:0000256" key="4">
    <source>
        <dbReference type="ARBA" id="ARBA00022970"/>
    </source>
</evidence>
<dbReference type="GO" id="GO:0015171">
    <property type="term" value="F:amino acid transmembrane transporter activity"/>
    <property type="evidence" value="ECO:0007669"/>
    <property type="project" value="TreeGrafter"/>
</dbReference>
<evidence type="ECO:0000256" key="2">
    <source>
        <dbReference type="ARBA" id="ARBA00022448"/>
    </source>
</evidence>
<keyword evidence="10" id="KW-1185">Reference proteome</keyword>
<evidence type="ECO:0000256" key="7">
    <source>
        <dbReference type="SAM" id="Phobius"/>
    </source>
</evidence>
<comment type="subcellular location">
    <subcellularLocation>
        <location evidence="1">Membrane</location>
        <topology evidence="1">Multi-pass membrane protein</topology>
    </subcellularLocation>
</comment>
<dbReference type="Gene3D" id="1.20.1740.10">
    <property type="entry name" value="Amino acid/polyamine transporter I"/>
    <property type="match status" value="1"/>
</dbReference>
<feature type="transmembrane region" description="Helical" evidence="7">
    <location>
        <begin position="399"/>
        <end position="423"/>
    </location>
</feature>
<keyword evidence="6 7" id="KW-0472">Membrane</keyword>
<dbReference type="KEGG" id="cput:CONPUDRAFT_139822"/>
<feature type="domain" description="Amino acid permease/ SLC12A" evidence="8">
    <location>
        <begin position="46"/>
        <end position="503"/>
    </location>
</feature>
<dbReference type="PANTHER" id="PTHR43341:SF20">
    <property type="entry name" value="AAT FAMILY AMINO ACID TRANSPORTER"/>
    <property type="match status" value="1"/>
</dbReference>
<reference evidence="10" key="1">
    <citation type="journal article" date="2012" name="Science">
        <title>The Paleozoic origin of enzymatic lignin decomposition reconstructed from 31 fungal genomes.</title>
        <authorList>
            <person name="Floudas D."/>
            <person name="Binder M."/>
            <person name="Riley R."/>
            <person name="Barry K."/>
            <person name="Blanchette R.A."/>
            <person name="Henrissat B."/>
            <person name="Martinez A.T."/>
            <person name="Otillar R."/>
            <person name="Spatafora J.W."/>
            <person name="Yadav J.S."/>
            <person name="Aerts A."/>
            <person name="Benoit I."/>
            <person name="Boyd A."/>
            <person name="Carlson A."/>
            <person name="Copeland A."/>
            <person name="Coutinho P.M."/>
            <person name="de Vries R.P."/>
            <person name="Ferreira P."/>
            <person name="Findley K."/>
            <person name="Foster B."/>
            <person name="Gaskell J."/>
            <person name="Glotzer D."/>
            <person name="Gorecki P."/>
            <person name="Heitman J."/>
            <person name="Hesse C."/>
            <person name="Hori C."/>
            <person name="Igarashi K."/>
            <person name="Jurgens J.A."/>
            <person name="Kallen N."/>
            <person name="Kersten P."/>
            <person name="Kohler A."/>
            <person name="Kuees U."/>
            <person name="Kumar T.K.A."/>
            <person name="Kuo A."/>
            <person name="LaButti K."/>
            <person name="Larrondo L.F."/>
            <person name="Lindquist E."/>
            <person name="Ling A."/>
            <person name="Lombard V."/>
            <person name="Lucas S."/>
            <person name="Lundell T."/>
            <person name="Martin R."/>
            <person name="McLaughlin D.J."/>
            <person name="Morgenstern I."/>
            <person name="Morin E."/>
            <person name="Murat C."/>
            <person name="Nagy L.G."/>
            <person name="Nolan M."/>
            <person name="Ohm R.A."/>
            <person name="Patyshakuliyeva A."/>
            <person name="Rokas A."/>
            <person name="Ruiz-Duenas F.J."/>
            <person name="Sabat G."/>
            <person name="Salamov A."/>
            <person name="Samejima M."/>
            <person name="Schmutz J."/>
            <person name="Slot J.C."/>
            <person name="St John F."/>
            <person name="Stenlid J."/>
            <person name="Sun H."/>
            <person name="Sun S."/>
            <person name="Syed K."/>
            <person name="Tsang A."/>
            <person name="Wiebenga A."/>
            <person name="Young D."/>
            <person name="Pisabarro A."/>
            <person name="Eastwood D.C."/>
            <person name="Martin F."/>
            <person name="Cullen D."/>
            <person name="Grigoriev I.V."/>
            <person name="Hibbett D.S."/>
        </authorList>
    </citation>
    <scope>NUCLEOTIDE SEQUENCE [LARGE SCALE GENOMIC DNA]</scope>
    <source>
        <strain evidence="10">RWD-64-598 SS2</strain>
    </source>
</reference>